<dbReference type="GeneID" id="55626445"/>
<evidence type="ECO:0000313" key="1">
    <source>
        <dbReference type="EMBL" id="QHZ59746.1"/>
    </source>
</evidence>
<dbReference type="Proteomes" id="UP000479357">
    <property type="component" value="Segment"/>
</dbReference>
<accession>A0A6C0R1K9</accession>
<name>A0A6C0R1K9_9CAUD</name>
<dbReference type="RefSeq" id="YP_009855705.1">
    <property type="nucleotide sequence ID" value="NC_048847.1"/>
</dbReference>
<evidence type="ECO:0000313" key="2">
    <source>
        <dbReference type="Proteomes" id="UP000479357"/>
    </source>
</evidence>
<organism evidence="1 2">
    <name type="scientific">Alteromonas phage vB_AmeM_PT11-V22</name>
    <dbReference type="NCBI Taxonomy" id="2704031"/>
    <lineage>
        <taxon>Viruses</taxon>
        <taxon>Duplodnaviria</taxon>
        <taxon>Heunggongvirae</taxon>
        <taxon>Uroviricota</taxon>
        <taxon>Caudoviricetes</taxon>
        <taxon>Myoalterovirus</taxon>
        <taxon>Myoalterovirus PT11V22</taxon>
    </lineage>
</organism>
<keyword evidence="2" id="KW-1185">Reference proteome</keyword>
<dbReference type="EMBL" id="MN877442">
    <property type="protein sequence ID" value="QHZ59746.1"/>
    <property type="molecule type" value="Genomic_DNA"/>
</dbReference>
<reference evidence="1 2" key="1">
    <citation type="submission" date="2019-12" db="EMBL/GenBank/DDBJ databases">
        <title>Alteromonas phage V22 represents a new genus of marine bacteriophages that requires a novel tail fiber chaperone for host recognition.</title>
        <authorList>
            <person name="Gonzalez-Serrano R."/>
            <person name="Dunne M."/>
            <person name="Rosselli R."/>
            <person name="Martin-Cuadrado A.-B."/>
            <person name="Grosboillot V."/>
            <person name="Zinsli L."/>
            <person name="Roda-Garcia J.J."/>
            <person name="Loessner M.J."/>
            <person name="Rodriguez-Valera F."/>
        </authorList>
    </citation>
    <scope>NUCLEOTIDE SEQUENCE [LARGE SCALE GENOMIC DNA]</scope>
</reference>
<dbReference type="KEGG" id="vg:55626445"/>
<proteinExistence type="predicted"/>
<protein>
    <submittedName>
        <fullName evidence="1">Baseplate protein</fullName>
    </submittedName>
</protein>
<sequence length="481" mass="52062">MSLTETGFNARRFTDIRSEMFEEMVSNLAIELDTSPNQVLSIITNIFASSVTDIEELAQAVADNFNIDKAEGKYLDDLVAIVKLRRLGESYTTGVIHVESVNVSSSIPSGTTFSDTQGNEYTNSIAASVSNLEATKVTIQPIDTSGIFSVVIDGTTFSVTYQNTTSAGAIVIALYNEILASAPTKYSLGFPSNSALEIELNDKSNTMSVVPNANMQVTSVEVPVVVTATEVGVIDPEVGTVSNINTNVAGVQSVTNYFRLSVGRERETDEELRVRQQGSTQIAGSATAPAMFAKLSNIIGVSQVRVFENKSGFINTGGLPYKSFECIVQGGDEQTIADTIYNTMPLGVETYGEITTIVQDYAGNNEAVRWSRPTLRYINVKVTFDAYDEETFPDDGIQTIKDTVVEVGEALTLDEDVIPQRFLGHIYNAVTGIAEMTVEVGTSVNPASPTPDEVQYSTDRIAIDGRTKADFDLVRIQVVQQ</sequence>